<dbReference type="STRING" id="180332.GCA_000797495_04786"/>
<reference evidence="1 2" key="1">
    <citation type="journal article" date="2019" name="Anaerobe">
        <title>Detection of Robinsoniella peoriensis in multiple bone samples of a trauma patient.</title>
        <authorList>
            <person name="Schrottner P."/>
            <person name="Hartwich K."/>
            <person name="Bunk B."/>
            <person name="Schober I."/>
            <person name="Helbig S."/>
            <person name="Rudolph W.W."/>
            <person name="Gunzer F."/>
        </authorList>
    </citation>
    <scope>NUCLEOTIDE SEQUENCE [LARGE SCALE GENOMIC DNA]</scope>
    <source>
        <strain evidence="1 2">DSM 106044</strain>
    </source>
</reference>
<accession>A0A4U8Q9A7</accession>
<dbReference type="Pfam" id="PF05336">
    <property type="entry name" value="rhaM"/>
    <property type="match status" value="1"/>
</dbReference>
<sequence>MKRIGEMIKIKPEGLEQYKAYHANPLPGVNEILKACNIQNYSIYQRGDYMFAYYEYVGENFDADMEKVAADPATQKWWDLVKPLMQPLEDRKEEEFWSGMEEVYHLE</sequence>
<evidence type="ECO:0000313" key="1">
    <source>
        <dbReference type="EMBL" id="TLD01521.1"/>
    </source>
</evidence>
<dbReference type="EMBL" id="QGQD01000036">
    <property type="protein sequence ID" value="TLD01521.1"/>
    <property type="molecule type" value="Genomic_DNA"/>
</dbReference>
<name>A0A4U8Q9A7_9FIRM</name>
<dbReference type="GO" id="GO:0016857">
    <property type="term" value="F:racemase and epimerase activity, acting on carbohydrates and derivatives"/>
    <property type="evidence" value="ECO:0007669"/>
    <property type="project" value="InterPro"/>
</dbReference>
<keyword evidence="2" id="KW-1185">Reference proteome</keyword>
<dbReference type="SUPFAM" id="SSF54909">
    <property type="entry name" value="Dimeric alpha+beta barrel"/>
    <property type="match status" value="1"/>
</dbReference>
<dbReference type="RefSeq" id="WP_027295973.1">
    <property type="nucleotide sequence ID" value="NZ_CABMJZ010000019.1"/>
</dbReference>
<dbReference type="AlphaFoldDB" id="A0A4U8Q9A7"/>
<protein>
    <submittedName>
        <fullName evidence="1">L-rhamnose 1-epimerase</fullName>
    </submittedName>
</protein>
<dbReference type="InterPro" id="IPR008000">
    <property type="entry name" value="Rham/fucose_mutarotase"/>
</dbReference>
<dbReference type="InterPro" id="IPR011008">
    <property type="entry name" value="Dimeric_a/b-barrel"/>
</dbReference>
<gene>
    <name evidence="1" type="ORF">DSM106044_01500</name>
</gene>
<dbReference type="Proteomes" id="UP000306509">
    <property type="component" value="Unassembled WGS sequence"/>
</dbReference>
<proteinExistence type="predicted"/>
<comment type="caution">
    <text evidence="1">The sequence shown here is derived from an EMBL/GenBank/DDBJ whole genome shotgun (WGS) entry which is preliminary data.</text>
</comment>
<dbReference type="PANTHER" id="PTHR34389:SF2">
    <property type="entry name" value="L-RHAMNOSE MUTAROTASE"/>
    <property type="match status" value="1"/>
</dbReference>
<dbReference type="PANTHER" id="PTHR34389">
    <property type="entry name" value="L-RHAMNOSE MUTAROTASE"/>
    <property type="match status" value="1"/>
</dbReference>
<organism evidence="1 2">
    <name type="scientific">Robinsoniella peoriensis</name>
    <dbReference type="NCBI Taxonomy" id="180332"/>
    <lineage>
        <taxon>Bacteria</taxon>
        <taxon>Bacillati</taxon>
        <taxon>Bacillota</taxon>
        <taxon>Clostridia</taxon>
        <taxon>Lachnospirales</taxon>
        <taxon>Lachnospiraceae</taxon>
        <taxon>Robinsoniella</taxon>
    </lineage>
</organism>
<dbReference type="OrthoDB" id="9799608at2"/>
<dbReference type="Gene3D" id="3.30.70.100">
    <property type="match status" value="1"/>
</dbReference>
<evidence type="ECO:0000313" key="2">
    <source>
        <dbReference type="Proteomes" id="UP000306509"/>
    </source>
</evidence>